<dbReference type="SUPFAM" id="SSF53098">
    <property type="entry name" value="Ribonuclease H-like"/>
    <property type="match status" value="1"/>
</dbReference>
<dbReference type="Pfam" id="PF13456">
    <property type="entry name" value="RVT_3"/>
    <property type="match status" value="1"/>
</dbReference>
<dbReference type="PANTHER" id="PTHR48475:SF2">
    <property type="entry name" value="RIBONUCLEASE H"/>
    <property type="match status" value="1"/>
</dbReference>
<dbReference type="AlphaFoldDB" id="A0AAW2WSB2"/>
<dbReference type="Gene3D" id="3.30.420.10">
    <property type="entry name" value="Ribonuclease H-like superfamily/Ribonuclease H"/>
    <property type="match status" value="1"/>
</dbReference>
<accession>A0AAW2WSB2</accession>
<dbReference type="GO" id="GO:0003676">
    <property type="term" value="F:nucleic acid binding"/>
    <property type="evidence" value="ECO:0007669"/>
    <property type="project" value="InterPro"/>
</dbReference>
<dbReference type="InterPro" id="IPR012337">
    <property type="entry name" value="RNaseH-like_sf"/>
</dbReference>
<gene>
    <name evidence="2" type="ORF">Slati_2138300</name>
</gene>
<feature type="domain" description="RNase H type-1" evidence="1">
    <location>
        <begin position="41"/>
        <end position="146"/>
    </location>
</feature>
<name>A0AAW2WSB2_9LAMI</name>
<organism evidence="2">
    <name type="scientific">Sesamum latifolium</name>
    <dbReference type="NCBI Taxonomy" id="2727402"/>
    <lineage>
        <taxon>Eukaryota</taxon>
        <taxon>Viridiplantae</taxon>
        <taxon>Streptophyta</taxon>
        <taxon>Embryophyta</taxon>
        <taxon>Tracheophyta</taxon>
        <taxon>Spermatophyta</taxon>
        <taxon>Magnoliopsida</taxon>
        <taxon>eudicotyledons</taxon>
        <taxon>Gunneridae</taxon>
        <taxon>Pentapetalae</taxon>
        <taxon>asterids</taxon>
        <taxon>lamiids</taxon>
        <taxon>Lamiales</taxon>
        <taxon>Pedaliaceae</taxon>
        <taxon>Sesamum</taxon>
    </lineage>
</organism>
<evidence type="ECO:0000259" key="1">
    <source>
        <dbReference type="Pfam" id="PF13456"/>
    </source>
</evidence>
<dbReference type="InterPro" id="IPR002156">
    <property type="entry name" value="RNaseH_domain"/>
</dbReference>
<proteinExistence type="predicted"/>
<dbReference type="InterPro" id="IPR036397">
    <property type="entry name" value="RNaseH_sf"/>
</dbReference>
<reference evidence="2" key="1">
    <citation type="submission" date="2020-06" db="EMBL/GenBank/DDBJ databases">
        <authorList>
            <person name="Li T."/>
            <person name="Hu X."/>
            <person name="Zhang T."/>
            <person name="Song X."/>
            <person name="Zhang H."/>
            <person name="Dai N."/>
            <person name="Sheng W."/>
            <person name="Hou X."/>
            <person name="Wei L."/>
        </authorList>
    </citation>
    <scope>NUCLEOTIDE SEQUENCE</scope>
    <source>
        <strain evidence="2">KEN1</strain>
        <tissue evidence="2">Leaf</tissue>
    </source>
</reference>
<protein>
    <recommendedName>
        <fullName evidence="1">RNase H type-1 domain-containing protein</fullName>
    </recommendedName>
</protein>
<dbReference type="PANTHER" id="PTHR48475">
    <property type="entry name" value="RIBONUCLEASE H"/>
    <property type="match status" value="1"/>
</dbReference>
<dbReference type="GO" id="GO:0004523">
    <property type="term" value="F:RNA-DNA hybrid ribonuclease activity"/>
    <property type="evidence" value="ECO:0007669"/>
    <property type="project" value="InterPro"/>
</dbReference>
<dbReference type="EMBL" id="JACGWN010000007">
    <property type="protein sequence ID" value="KAL0444156.1"/>
    <property type="molecule type" value="Genomic_DNA"/>
</dbReference>
<sequence>MILPTCRTVIKTQTLKEFMTEAIPIEEDEGEWLLYVDGLSTHAGRGAGSVLISPEGDELDFALRLDFRALNNKVEYKALIVGIKIAINAGVHNLKAYFDPQQVTNQEEGTFNVKEERMKEYLQQTTNIKSRLKSFQLHRVARTENNTNIDLPLLG</sequence>
<comment type="caution">
    <text evidence="2">The sequence shown here is derived from an EMBL/GenBank/DDBJ whole genome shotgun (WGS) entry which is preliminary data.</text>
</comment>
<reference evidence="2" key="2">
    <citation type="journal article" date="2024" name="Plant">
        <title>Genomic evolution and insights into agronomic trait innovations of Sesamum species.</title>
        <authorList>
            <person name="Miao H."/>
            <person name="Wang L."/>
            <person name="Qu L."/>
            <person name="Liu H."/>
            <person name="Sun Y."/>
            <person name="Le M."/>
            <person name="Wang Q."/>
            <person name="Wei S."/>
            <person name="Zheng Y."/>
            <person name="Lin W."/>
            <person name="Duan Y."/>
            <person name="Cao H."/>
            <person name="Xiong S."/>
            <person name="Wang X."/>
            <person name="Wei L."/>
            <person name="Li C."/>
            <person name="Ma Q."/>
            <person name="Ju M."/>
            <person name="Zhao R."/>
            <person name="Li G."/>
            <person name="Mu C."/>
            <person name="Tian Q."/>
            <person name="Mei H."/>
            <person name="Zhang T."/>
            <person name="Gao T."/>
            <person name="Zhang H."/>
        </authorList>
    </citation>
    <scope>NUCLEOTIDE SEQUENCE</scope>
    <source>
        <strain evidence="2">KEN1</strain>
    </source>
</reference>
<evidence type="ECO:0000313" key="2">
    <source>
        <dbReference type="EMBL" id="KAL0444156.1"/>
    </source>
</evidence>